<gene>
    <name evidence="2" type="ORF">NDU88_004620</name>
</gene>
<name>A0AAV7SJF7_PLEWA</name>
<keyword evidence="3" id="KW-1185">Reference proteome</keyword>
<dbReference type="EMBL" id="JANPWB010000008">
    <property type="protein sequence ID" value="KAJ1164175.1"/>
    <property type="molecule type" value="Genomic_DNA"/>
</dbReference>
<protein>
    <submittedName>
        <fullName evidence="2">Uncharacterized protein</fullName>
    </submittedName>
</protein>
<proteinExistence type="predicted"/>
<dbReference type="AlphaFoldDB" id="A0AAV7SJF7"/>
<organism evidence="2 3">
    <name type="scientific">Pleurodeles waltl</name>
    <name type="common">Iberian ribbed newt</name>
    <dbReference type="NCBI Taxonomy" id="8319"/>
    <lineage>
        <taxon>Eukaryota</taxon>
        <taxon>Metazoa</taxon>
        <taxon>Chordata</taxon>
        <taxon>Craniata</taxon>
        <taxon>Vertebrata</taxon>
        <taxon>Euteleostomi</taxon>
        <taxon>Amphibia</taxon>
        <taxon>Batrachia</taxon>
        <taxon>Caudata</taxon>
        <taxon>Salamandroidea</taxon>
        <taxon>Salamandridae</taxon>
        <taxon>Pleurodelinae</taxon>
        <taxon>Pleurodeles</taxon>
    </lineage>
</organism>
<accession>A0AAV7SJF7</accession>
<sequence length="81" mass="8990">MKRDDGLRARGALGAEDAKEDKVEKRGRKPVPSGRPKEEEEKNSSTGDAATGKEGPEERELRHVPGGTWLDQVWSYLKDSL</sequence>
<evidence type="ECO:0000313" key="3">
    <source>
        <dbReference type="Proteomes" id="UP001066276"/>
    </source>
</evidence>
<evidence type="ECO:0000256" key="1">
    <source>
        <dbReference type="SAM" id="MobiDB-lite"/>
    </source>
</evidence>
<evidence type="ECO:0000313" key="2">
    <source>
        <dbReference type="EMBL" id="KAJ1164175.1"/>
    </source>
</evidence>
<reference evidence="2" key="1">
    <citation type="journal article" date="2022" name="bioRxiv">
        <title>Sequencing and chromosome-scale assembly of the giantPleurodeles waltlgenome.</title>
        <authorList>
            <person name="Brown T."/>
            <person name="Elewa A."/>
            <person name="Iarovenko S."/>
            <person name="Subramanian E."/>
            <person name="Araus A.J."/>
            <person name="Petzold A."/>
            <person name="Susuki M."/>
            <person name="Suzuki K.-i.T."/>
            <person name="Hayashi T."/>
            <person name="Toyoda A."/>
            <person name="Oliveira C."/>
            <person name="Osipova E."/>
            <person name="Leigh N.D."/>
            <person name="Simon A."/>
            <person name="Yun M.H."/>
        </authorList>
    </citation>
    <scope>NUCLEOTIDE SEQUENCE</scope>
    <source>
        <strain evidence="2">20211129_DDA</strain>
        <tissue evidence="2">Liver</tissue>
    </source>
</reference>
<dbReference type="Proteomes" id="UP001066276">
    <property type="component" value="Chromosome 4_2"/>
</dbReference>
<feature type="compositionally biased region" description="Basic and acidic residues" evidence="1">
    <location>
        <begin position="54"/>
        <end position="63"/>
    </location>
</feature>
<comment type="caution">
    <text evidence="2">The sequence shown here is derived from an EMBL/GenBank/DDBJ whole genome shotgun (WGS) entry which is preliminary data.</text>
</comment>
<feature type="region of interest" description="Disordered" evidence="1">
    <location>
        <begin position="1"/>
        <end position="68"/>
    </location>
</feature>